<organism evidence="2 3">
    <name type="scientific">Hoylesella buccalis DNF00853</name>
    <dbReference type="NCBI Taxonomy" id="1401074"/>
    <lineage>
        <taxon>Bacteria</taxon>
        <taxon>Pseudomonadati</taxon>
        <taxon>Bacteroidota</taxon>
        <taxon>Bacteroidia</taxon>
        <taxon>Bacteroidales</taxon>
        <taxon>Prevotellaceae</taxon>
        <taxon>Hoylesella</taxon>
    </lineage>
</organism>
<dbReference type="Proteomes" id="UP000029556">
    <property type="component" value="Unassembled WGS sequence"/>
</dbReference>
<protein>
    <submittedName>
        <fullName evidence="2">Alanine dehydrogenase</fullName>
    </submittedName>
</protein>
<dbReference type="Gene3D" id="3.40.720.10">
    <property type="entry name" value="Alkaline Phosphatase, subunit A"/>
    <property type="match status" value="2"/>
</dbReference>
<dbReference type="InterPro" id="IPR002591">
    <property type="entry name" value="Phosphodiest/P_Trfase"/>
</dbReference>
<evidence type="ECO:0000313" key="3">
    <source>
        <dbReference type="Proteomes" id="UP000029556"/>
    </source>
</evidence>
<dbReference type="RefSeq" id="WP_036873665.1">
    <property type="nucleotide sequence ID" value="NZ_JRNN01000072.1"/>
</dbReference>
<gene>
    <name evidence="2" type="ORF">HMPREF2137_08685</name>
</gene>
<evidence type="ECO:0000313" key="2">
    <source>
        <dbReference type="EMBL" id="KGF34280.1"/>
    </source>
</evidence>
<dbReference type="GO" id="GO:0004035">
    <property type="term" value="F:alkaline phosphatase activity"/>
    <property type="evidence" value="ECO:0007669"/>
    <property type="project" value="InterPro"/>
</dbReference>
<dbReference type="CDD" id="cd16016">
    <property type="entry name" value="AP-SPAP"/>
    <property type="match status" value="1"/>
</dbReference>
<dbReference type="Pfam" id="PF01663">
    <property type="entry name" value="Phosphodiest"/>
    <property type="match status" value="1"/>
</dbReference>
<dbReference type="EMBL" id="JRNN01000072">
    <property type="protein sequence ID" value="KGF34280.1"/>
    <property type="molecule type" value="Genomic_DNA"/>
</dbReference>
<reference evidence="2 3" key="1">
    <citation type="submission" date="2014-07" db="EMBL/GenBank/DDBJ databases">
        <authorList>
            <person name="McCorrison J."/>
            <person name="Sanka R."/>
            <person name="Torralba M."/>
            <person name="Gillis M."/>
            <person name="Haft D.H."/>
            <person name="Methe B."/>
            <person name="Sutton G."/>
            <person name="Nelson K.E."/>
        </authorList>
    </citation>
    <scope>NUCLEOTIDE SEQUENCE [LARGE SCALE GENOMIC DNA]</scope>
    <source>
        <strain evidence="2 3">DNF00853</strain>
    </source>
</reference>
<feature type="signal peptide" evidence="1">
    <location>
        <begin position="1"/>
        <end position="20"/>
    </location>
</feature>
<dbReference type="OrthoDB" id="9766127at2"/>
<dbReference type="InterPro" id="IPR026263">
    <property type="entry name" value="Alkaline_phosphatase_prok"/>
</dbReference>
<accession>A0A095ZHU5</accession>
<dbReference type="Gene3D" id="3.30.1360.150">
    <property type="match status" value="1"/>
</dbReference>
<dbReference type="AlphaFoldDB" id="A0A095ZHU5"/>
<feature type="chain" id="PRO_5001916055" evidence="1">
    <location>
        <begin position="21"/>
        <end position="454"/>
    </location>
</feature>
<proteinExistence type="predicted"/>
<evidence type="ECO:0000256" key="1">
    <source>
        <dbReference type="SAM" id="SignalP"/>
    </source>
</evidence>
<dbReference type="InterPro" id="IPR017850">
    <property type="entry name" value="Alkaline_phosphatase_core_sf"/>
</dbReference>
<keyword evidence="1" id="KW-0732">Signal</keyword>
<comment type="caution">
    <text evidence="2">The sequence shown here is derived from an EMBL/GenBank/DDBJ whole genome shotgun (WGS) entry which is preliminary data.</text>
</comment>
<name>A0A095ZHU5_9BACT</name>
<sequence length="454" mass="50135">MNKCLSAMIVATLTGTTVQAQTLQAAPRLVVNITIDQLRNDYIEHYSPLYSQDGFKKLLQRGSVYEAASYPFTPVDRASAIATIVTGTTPYYHNIISTQWLDRNTLRPVFCVDDTQHKSSPQRMSTSTIGDELKVSSGGSAIVYGLAANREAAVLSAGHAADGAIWIDEKTGSWTTSSYYSDKARKWINAYSSTRPRPGKEKTQLNDAVSNASVSCVVNNAMGKDEVTDFLSVTLSAAGSNTDAWRTDLEAVYRGLDKTLASLITRIEQAVGANRVLFVLTSTGYTEDPKVDYAKYRIPTGTFYINRTANLLNMYLGAIYGQARYVETCYRNQIYLNRKLIEDRLLSYEDVISRSKDFLIQIAGIRNATESPYNPAVSGDLLIEVAPGWQLYNEDNQDHYIARASFVPFPIILYGAGIKPQRINLPVKVDRIAPTIAKSIQIRAPNACKSAPLQ</sequence>
<dbReference type="SUPFAM" id="SSF53649">
    <property type="entry name" value="Alkaline phosphatase-like"/>
    <property type="match status" value="1"/>
</dbReference>